<proteinExistence type="predicted"/>
<organism evidence="1 2">
    <name type="scientific">Populus tomentosa</name>
    <name type="common">Chinese white poplar</name>
    <dbReference type="NCBI Taxonomy" id="118781"/>
    <lineage>
        <taxon>Eukaryota</taxon>
        <taxon>Viridiplantae</taxon>
        <taxon>Streptophyta</taxon>
        <taxon>Embryophyta</taxon>
        <taxon>Tracheophyta</taxon>
        <taxon>Spermatophyta</taxon>
        <taxon>Magnoliopsida</taxon>
        <taxon>eudicotyledons</taxon>
        <taxon>Gunneridae</taxon>
        <taxon>Pentapetalae</taxon>
        <taxon>rosids</taxon>
        <taxon>fabids</taxon>
        <taxon>Malpighiales</taxon>
        <taxon>Salicaceae</taxon>
        <taxon>Saliceae</taxon>
        <taxon>Populus</taxon>
    </lineage>
</organism>
<accession>A0A8X7YPS2</accession>
<dbReference type="EMBL" id="JAAWWB010000024">
    <property type="protein sequence ID" value="KAG6753477.1"/>
    <property type="molecule type" value="Genomic_DNA"/>
</dbReference>
<dbReference type="Proteomes" id="UP000886885">
    <property type="component" value="Chromosome 12D"/>
</dbReference>
<dbReference type="AlphaFoldDB" id="A0A8X7YPS2"/>
<sequence length="181" mass="21338">MGYAMDNAVDILLKRLGRVYLADIFLHIRVLKKLFVRKYERFFLILSLDWKLEKAKKKEGRLRGESGGAPPCYEDEQVMRTIIFSFFSFALLRCAFRLQTRLISSAFYLCIQSYNSICLRYLVSHKPIIIVQTFFQSCIQQDIGPEEKLILFQENFSTFYLLDQETVVAFMFQEKCTDYIA</sequence>
<gene>
    <name evidence="1" type="ORF">POTOM_043545</name>
</gene>
<evidence type="ECO:0000313" key="1">
    <source>
        <dbReference type="EMBL" id="KAG6753477.1"/>
    </source>
</evidence>
<keyword evidence="2" id="KW-1185">Reference proteome</keyword>
<protein>
    <submittedName>
        <fullName evidence="1">Uncharacterized protein</fullName>
    </submittedName>
</protein>
<evidence type="ECO:0000313" key="2">
    <source>
        <dbReference type="Proteomes" id="UP000886885"/>
    </source>
</evidence>
<comment type="caution">
    <text evidence="1">The sequence shown here is derived from an EMBL/GenBank/DDBJ whole genome shotgun (WGS) entry which is preliminary data.</text>
</comment>
<reference evidence="1" key="1">
    <citation type="journal article" date="2020" name="bioRxiv">
        <title>Hybrid origin of Populus tomentosa Carr. identified through genome sequencing and phylogenomic analysis.</title>
        <authorList>
            <person name="An X."/>
            <person name="Gao K."/>
            <person name="Chen Z."/>
            <person name="Li J."/>
            <person name="Yang X."/>
            <person name="Yang X."/>
            <person name="Zhou J."/>
            <person name="Guo T."/>
            <person name="Zhao T."/>
            <person name="Huang S."/>
            <person name="Miao D."/>
            <person name="Khan W.U."/>
            <person name="Rao P."/>
            <person name="Ye M."/>
            <person name="Lei B."/>
            <person name="Liao W."/>
            <person name="Wang J."/>
            <person name="Ji L."/>
            <person name="Li Y."/>
            <person name="Guo B."/>
            <person name="Mustafa N.S."/>
            <person name="Li S."/>
            <person name="Yun Q."/>
            <person name="Keller S.R."/>
            <person name="Mao J."/>
            <person name="Zhang R."/>
            <person name="Strauss S.H."/>
        </authorList>
    </citation>
    <scope>NUCLEOTIDE SEQUENCE</scope>
    <source>
        <strain evidence="1">GM15</strain>
        <tissue evidence="1">Leaf</tissue>
    </source>
</reference>
<name>A0A8X7YPS2_POPTO</name>